<dbReference type="InterPro" id="IPR013126">
    <property type="entry name" value="Hsp_70_fam"/>
</dbReference>
<sequence length="564" mass="63011">MNVGIDLGTSNSLISYWQEGAVTLVPNEFSKTITPSVVGIDDNGEVVVGEIAKERLLSHPNLTASTFKQFMGTEKLYHLGDLSFSPIELSALVLKKLKLNAEAHIGDAVTEAVISVPAYFNNLQREATIEAARLAGLKVTSLLSEPTAAAIAYGLHKELDQTILVCDLGGGTYDVSLMELFEGIMQVESISGDNFLGGEDFTKVIVADIMAQCQLTESDLTNQQWSLIYEKAESAKRSLEERGVVTVNFRINQDHCYSLSLEHYETLCEPLLNRMKKPLVRVLRDGGLSLEEIDKVILVGGATKSVVIRKFITKLFKIFPFVSLEPDEAIAIGAGVQASMRSGDILQEEMMLTDVCSHTMGTEIVKETPTGFISGIYQPIIERNSAIPISRELPFSTIVDNQTELLFGIYQGEHSRVEDNLKIGEVRIKIPKGPKGHLVTCRFTYDINGILEVIVTDHKHDKTERLIIEEKPGSLSQQELVAALKKLDYLKVHPKDREINRLLLAKLDSLYVEHQGDLREQISRLSVSFEFVLDKQDDKKIRKMQQEVTQFIENISQHQFDWFD</sequence>
<dbReference type="AlphaFoldDB" id="A0A940PAF6"/>
<keyword evidence="6 13" id="KW-0547">Nucleotide-binding</keyword>
<evidence type="ECO:0000256" key="2">
    <source>
        <dbReference type="ARBA" id="ARBA00007381"/>
    </source>
</evidence>
<keyword evidence="8" id="KW-0346">Stress response</keyword>
<keyword evidence="15" id="KW-1185">Reference proteome</keyword>
<accession>A0A940PAF6</accession>
<dbReference type="RefSeq" id="WP_209526480.1">
    <property type="nucleotide sequence ID" value="NZ_JAEEGA010000004.1"/>
</dbReference>
<evidence type="ECO:0000256" key="6">
    <source>
        <dbReference type="ARBA" id="ARBA00022741"/>
    </source>
</evidence>
<dbReference type="InterPro" id="IPR043129">
    <property type="entry name" value="ATPase_NBD"/>
</dbReference>
<evidence type="ECO:0000256" key="3">
    <source>
        <dbReference type="ARBA" id="ARBA00014415"/>
    </source>
</evidence>
<protein>
    <recommendedName>
        <fullName evidence="3">Chaperone protein DnaK</fullName>
    </recommendedName>
    <alternativeName>
        <fullName evidence="4">Chaperone protein dnaK</fullName>
    </alternativeName>
    <alternativeName>
        <fullName evidence="12">HSP70</fullName>
    </alternativeName>
    <alternativeName>
        <fullName evidence="11">Heat shock 70 kDa protein</fullName>
    </alternativeName>
    <alternativeName>
        <fullName evidence="10">Heat shock protein 70</fullName>
    </alternativeName>
</protein>
<dbReference type="EMBL" id="JAEEGA010000004">
    <property type="protein sequence ID" value="MBP1040937.1"/>
    <property type="molecule type" value="Genomic_DNA"/>
</dbReference>
<keyword evidence="9" id="KW-0143">Chaperone</keyword>
<evidence type="ECO:0000256" key="7">
    <source>
        <dbReference type="ARBA" id="ARBA00022840"/>
    </source>
</evidence>
<dbReference type="GO" id="GO:0140662">
    <property type="term" value="F:ATP-dependent protein folding chaperone"/>
    <property type="evidence" value="ECO:0007669"/>
    <property type="project" value="InterPro"/>
</dbReference>
<comment type="function">
    <text evidence="1">Acts as a chaperone.</text>
</comment>
<dbReference type="PANTHER" id="PTHR19375">
    <property type="entry name" value="HEAT SHOCK PROTEIN 70KDA"/>
    <property type="match status" value="1"/>
</dbReference>
<dbReference type="PRINTS" id="PR00301">
    <property type="entry name" value="HEATSHOCK70"/>
</dbReference>
<evidence type="ECO:0000256" key="13">
    <source>
        <dbReference type="RuleBase" id="RU003322"/>
    </source>
</evidence>
<keyword evidence="5" id="KW-0597">Phosphoprotein</keyword>
<dbReference type="Proteomes" id="UP000674938">
    <property type="component" value="Unassembled WGS sequence"/>
</dbReference>
<dbReference type="Gene3D" id="3.30.420.40">
    <property type="match status" value="2"/>
</dbReference>
<organism evidence="14 15">
    <name type="scientific">Vagococcus allomyrinae</name>
    <dbReference type="NCBI Taxonomy" id="2794353"/>
    <lineage>
        <taxon>Bacteria</taxon>
        <taxon>Bacillati</taxon>
        <taxon>Bacillota</taxon>
        <taxon>Bacilli</taxon>
        <taxon>Lactobacillales</taxon>
        <taxon>Enterococcaceae</taxon>
        <taxon>Vagococcus</taxon>
    </lineage>
</organism>
<evidence type="ECO:0000256" key="4">
    <source>
        <dbReference type="ARBA" id="ARBA00017249"/>
    </source>
</evidence>
<evidence type="ECO:0000256" key="10">
    <source>
        <dbReference type="ARBA" id="ARBA00030019"/>
    </source>
</evidence>
<dbReference type="PROSITE" id="PS00297">
    <property type="entry name" value="HSP70_1"/>
    <property type="match status" value="1"/>
</dbReference>
<evidence type="ECO:0000256" key="12">
    <source>
        <dbReference type="ARBA" id="ARBA00033103"/>
    </source>
</evidence>
<evidence type="ECO:0000256" key="8">
    <source>
        <dbReference type="ARBA" id="ARBA00023016"/>
    </source>
</evidence>
<evidence type="ECO:0000313" key="14">
    <source>
        <dbReference type="EMBL" id="MBP1040937.1"/>
    </source>
</evidence>
<dbReference type="InterPro" id="IPR018181">
    <property type="entry name" value="Heat_shock_70_CS"/>
</dbReference>
<evidence type="ECO:0000313" key="15">
    <source>
        <dbReference type="Proteomes" id="UP000674938"/>
    </source>
</evidence>
<comment type="similarity">
    <text evidence="2 13">Belongs to the heat shock protein 70 family.</text>
</comment>
<name>A0A940PAF6_9ENTE</name>
<dbReference type="SUPFAM" id="SSF100920">
    <property type="entry name" value="Heat shock protein 70kD (HSP70), peptide-binding domain"/>
    <property type="match status" value="1"/>
</dbReference>
<dbReference type="InterPro" id="IPR029047">
    <property type="entry name" value="HSP70_peptide-bd_sf"/>
</dbReference>
<keyword evidence="7 13" id="KW-0067">ATP-binding</keyword>
<evidence type="ECO:0000256" key="11">
    <source>
        <dbReference type="ARBA" id="ARBA00030945"/>
    </source>
</evidence>
<gene>
    <name evidence="14" type="ORF">I6N95_07965</name>
</gene>
<dbReference type="Gene3D" id="3.90.640.10">
    <property type="entry name" value="Actin, Chain A, domain 4"/>
    <property type="match status" value="1"/>
</dbReference>
<dbReference type="GO" id="GO:0005524">
    <property type="term" value="F:ATP binding"/>
    <property type="evidence" value="ECO:0007669"/>
    <property type="project" value="UniProtKB-KW"/>
</dbReference>
<dbReference type="SUPFAM" id="SSF53067">
    <property type="entry name" value="Actin-like ATPase domain"/>
    <property type="match status" value="2"/>
</dbReference>
<dbReference type="FunFam" id="3.30.420.40:FF:000071">
    <property type="entry name" value="Molecular chaperone DnaK"/>
    <property type="match status" value="1"/>
</dbReference>
<dbReference type="Gene3D" id="2.60.34.10">
    <property type="entry name" value="Substrate Binding Domain Of DNAk, Chain A, domain 1"/>
    <property type="match status" value="1"/>
</dbReference>
<dbReference type="Pfam" id="PF00012">
    <property type="entry name" value="HSP70"/>
    <property type="match status" value="2"/>
</dbReference>
<evidence type="ECO:0000256" key="5">
    <source>
        <dbReference type="ARBA" id="ARBA00022553"/>
    </source>
</evidence>
<evidence type="ECO:0000256" key="1">
    <source>
        <dbReference type="ARBA" id="ARBA00002290"/>
    </source>
</evidence>
<reference evidence="14" key="1">
    <citation type="submission" date="2020-12" db="EMBL/GenBank/DDBJ databases">
        <title>Vagococcus allomyrinae sp. nov. and Enterococcus lavae sp. nov., isolated from the larvae of Allomyrina dichotoma.</title>
        <authorList>
            <person name="Lee S.D."/>
        </authorList>
    </citation>
    <scope>NUCLEOTIDE SEQUENCE</scope>
    <source>
        <strain evidence="14">BWB3-3</strain>
    </source>
</reference>
<proteinExistence type="inferred from homology"/>
<comment type="caution">
    <text evidence="14">The sequence shown here is derived from an EMBL/GenBank/DDBJ whole genome shotgun (WGS) entry which is preliminary data.</text>
</comment>
<evidence type="ECO:0000256" key="9">
    <source>
        <dbReference type="ARBA" id="ARBA00023186"/>
    </source>
</evidence>